<dbReference type="Pfam" id="PF18551">
    <property type="entry name" value="TackOD1"/>
    <property type="match status" value="1"/>
</dbReference>
<dbReference type="GO" id="GO:0000156">
    <property type="term" value="F:phosphorelay response regulator activity"/>
    <property type="evidence" value="ECO:0007669"/>
    <property type="project" value="TreeGrafter"/>
</dbReference>
<dbReference type="GeneID" id="76209327"/>
<dbReference type="OrthoDB" id="9652at2157"/>
<name>A0A2S2KNX2_9ARCH</name>
<dbReference type="Pfam" id="PF00072">
    <property type="entry name" value="Response_reg"/>
    <property type="match status" value="1"/>
</dbReference>
<dbReference type="CDD" id="cd00156">
    <property type="entry name" value="REC"/>
    <property type="match status" value="1"/>
</dbReference>
<feature type="domain" description="Response regulatory" evidence="1">
    <location>
        <begin position="6"/>
        <end position="126"/>
    </location>
</feature>
<dbReference type="AlphaFoldDB" id="A0A2S2KNX2"/>
<dbReference type="InterPro" id="IPR051271">
    <property type="entry name" value="2C-system_Tx_regulators"/>
</dbReference>
<dbReference type="InterPro" id="IPR001789">
    <property type="entry name" value="Sig_transdc_resp-reg_receiver"/>
</dbReference>
<dbReference type="InterPro" id="IPR040572">
    <property type="entry name" value="TackOD1"/>
</dbReference>
<dbReference type="SUPFAM" id="SSF52172">
    <property type="entry name" value="CheY-like"/>
    <property type="match status" value="1"/>
</dbReference>
<reference evidence="2 3" key="1">
    <citation type="submission" date="2018-05" db="EMBL/GenBank/DDBJ databases">
        <title>genome sequencing of Nitrosopumilus sp. NM25.</title>
        <authorList>
            <person name="Mori K."/>
            <person name="Nakagawa T."/>
        </authorList>
    </citation>
    <scope>NUCLEOTIDE SEQUENCE [LARGE SCALE GENOMIC DNA]</scope>
    <source>
        <strain evidence="2 3">NM25</strain>
    </source>
</reference>
<dbReference type="PROSITE" id="PS50110">
    <property type="entry name" value="RESPONSE_REGULATORY"/>
    <property type="match status" value="1"/>
</dbReference>
<protein>
    <recommendedName>
        <fullName evidence="1">Response regulatory domain-containing protein</fullName>
    </recommendedName>
</protein>
<organism evidence="2 3">
    <name type="scientific">Nitrosopumilus zosterae</name>
    <dbReference type="NCBI Taxonomy" id="718286"/>
    <lineage>
        <taxon>Archaea</taxon>
        <taxon>Nitrososphaerota</taxon>
        <taxon>Nitrososphaeria</taxon>
        <taxon>Nitrosopumilales</taxon>
        <taxon>Nitrosopumilaceae</taxon>
        <taxon>Nitrosopumilus</taxon>
    </lineage>
</organism>
<gene>
    <name evidence="2" type="ORF">NZNM25_00020</name>
</gene>
<sequence length="308" mass="34997">MGAKDVVLIIDDSTAIGILLTEFLKKLGYADIKTTATGESGLALFKELINNKIIPLVFLDYNLPDTNAKSVMSQILIIQPNTKIIIETASGKDEDPIKEVIGLGAYHYIQKPIHFEAIKNVMKILEEEESILEHTSSVDNDGCHLIDRYFNTYKRVTLSRLIEQSNLSEKDVTTYLQKLISEGKVVALQNIREICCNACGSLKLAQIYQCPNCKNSNFDQVKLIEHFDCGNFSPESTYDNDKCPKCKKQIKALGVDYRVLHNRYLCKKCNEIFQDISNESLCLKCNTSFKIDSGHWKESMEYKLMHDY</sequence>
<dbReference type="EMBL" id="BGKI01000001">
    <property type="protein sequence ID" value="GBH33211.1"/>
    <property type="molecule type" value="Genomic_DNA"/>
</dbReference>
<dbReference type="InterPro" id="IPR011006">
    <property type="entry name" value="CheY-like_superfamily"/>
</dbReference>
<evidence type="ECO:0000313" key="3">
    <source>
        <dbReference type="Proteomes" id="UP000245829"/>
    </source>
</evidence>
<evidence type="ECO:0000259" key="1">
    <source>
        <dbReference type="PROSITE" id="PS50110"/>
    </source>
</evidence>
<dbReference type="SMART" id="SM00448">
    <property type="entry name" value="REC"/>
    <property type="match status" value="1"/>
</dbReference>
<evidence type="ECO:0000313" key="2">
    <source>
        <dbReference type="EMBL" id="GBH33211.1"/>
    </source>
</evidence>
<accession>A0A2S2KNX2</accession>
<dbReference type="RefSeq" id="WP_109875888.1">
    <property type="nucleotide sequence ID" value="NZ_AP026695.1"/>
</dbReference>
<keyword evidence="3" id="KW-1185">Reference proteome</keyword>
<dbReference type="PANTHER" id="PTHR45526:SF1">
    <property type="entry name" value="TRANSCRIPTIONAL REGULATORY PROTEIN DCUR-RELATED"/>
    <property type="match status" value="1"/>
</dbReference>
<dbReference type="PANTHER" id="PTHR45526">
    <property type="entry name" value="TRANSCRIPTIONAL REGULATORY PROTEIN DPIA"/>
    <property type="match status" value="1"/>
</dbReference>
<comment type="caution">
    <text evidence="2">The sequence shown here is derived from an EMBL/GenBank/DDBJ whole genome shotgun (WGS) entry which is preliminary data.</text>
</comment>
<dbReference type="Gene3D" id="3.40.50.2300">
    <property type="match status" value="1"/>
</dbReference>
<dbReference type="Proteomes" id="UP000245829">
    <property type="component" value="Unassembled WGS sequence"/>
</dbReference>
<proteinExistence type="predicted"/>